<dbReference type="RefSeq" id="WP_114662307.1">
    <property type="nucleotide sequence ID" value="NZ_CP031194.1"/>
</dbReference>
<feature type="signal peptide" evidence="1">
    <location>
        <begin position="1"/>
        <end position="26"/>
    </location>
</feature>
<dbReference type="Pfam" id="PF12028">
    <property type="entry name" value="DUF3515"/>
    <property type="match status" value="1"/>
</dbReference>
<name>A0A345HUZ3_9ACTN</name>
<evidence type="ECO:0000313" key="2">
    <source>
        <dbReference type="EMBL" id="AXG80517.1"/>
    </source>
</evidence>
<feature type="chain" id="PRO_5038457744" evidence="1">
    <location>
        <begin position="27"/>
        <end position="161"/>
    </location>
</feature>
<evidence type="ECO:0000313" key="3">
    <source>
        <dbReference type="Proteomes" id="UP000253868"/>
    </source>
</evidence>
<accession>A0A345HUZ3</accession>
<reference evidence="3" key="1">
    <citation type="submission" date="2018-07" db="EMBL/GenBank/DDBJ databases">
        <authorList>
            <person name="Zhao J."/>
        </authorList>
    </citation>
    <scope>NUCLEOTIDE SEQUENCE [LARGE SCALE GENOMIC DNA]</scope>
    <source>
        <strain evidence="3">GSSD-12</strain>
    </source>
</reference>
<evidence type="ECO:0000256" key="1">
    <source>
        <dbReference type="SAM" id="SignalP"/>
    </source>
</evidence>
<proteinExistence type="predicted"/>
<dbReference type="KEGG" id="spad:DVK44_25780"/>
<keyword evidence="1" id="KW-0732">Signal</keyword>
<dbReference type="EMBL" id="CP031194">
    <property type="protein sequence ID" value="AXG80517.1"/>
    <property type="molecule type" value="Genomic_DNA"/>
</dbReference>
<sequence>MIRSRRRLSGRLAARLTAVVLLSAAAGCSGTGGAPSVPVPSPPAAEAAACRTLHKALPKTVADLGRADPEPRSELTAGWGDGEIVLRCGVPRPAGMDDPQATAVEADGVNWMVEQRDSGPRFTATYREPYVEVTMGSRFAHDVTPLAQLAAAVAKTIPSSV</sequence>
<dbReference type="AlphaFoldDB" id="A0A345HUZ3"/>
<dbReference type="PROSITE" id="PS51257">
    <property type="entry name" value="PROKAR_LIPOPROTEIN"/>
    <property type="match status" value="1"/>
</dbReference>
<gene>
    <name evidence="2" type="ORF">DVK44_25780</name>
</gene>
<dbReference type="InterPro" id="IPR021903">
    <property type="entry name" value="DUF3515"/>
</dbReference>
<keyword evidence="3" id="KW-1185">Reference proteome</keyword>
<dbReference type="Proteomes" id="UP000253868">
    <property type="component" value="Chromosome"/>
</dbReference>
<protein>
    <submittedName>
        <fullName evidence="2">DUF3515 domain-containing protein</fullName>
    </submittedName>
</protein>
<dbReference type="OrthoDB" id="3213819at2"/>
<organism evidence="2 3">
    <name type="scientific">Streptomyces paludis</name>
    <dbReference type="NCBI Taxonomy" id="2282738"/>
    <lineage>
        <taxon>Bacteria</taxon>
        <taxon>Bacillati</taxon>
        <taxon>Actinomycetota</taxon>
        <taxon>Actinomycetes</taxon>
        <taxon>Kitasatosporales</taxon>
        <taxon>Streptomycetaceae</taxon>
        <taxon>Streptomyces</taxon>
    </lineage>
</organism>